<gene>
    <name evidence="2" type="ORF">VII00023_20612</name>
</gene>
<organism evidence="2 3">
    <name type="scientific">Vibrio ichthyoenteri ATCC 700023</name>
    <dbReference type="NCBI Taxonomy" id="870968"/>
    <lineage>
        <taxon>Bacteria</taxon>
        <taxon>Pseudomonadati</taxon>
        <taxon>Pseudomonadota</taxon>
        <taxon>Gammaproteobacteria</taxon>
        <taxon>Vibrionales</taxon>
        <taxon>Vibrionaceae</taxon>
        <taxon>Vibrio</taxon>
    </lineage>
</organism>
<protein>
    <submittedName>
        <fullName evidence="2">Uncharacterized protein</fullName>
    </submittedName>
</protein>
<keyword evidence="1" id="KW-0812">Transmembrane</keyword>
<feature type="transmembrane region" description="Helical" evidence="1">
    <location>
        <begin position="21"/>
        <end position="46"/>
    </location>
</feature>
<dbReference type="Proteomes" id="UP000004605">
    <property type="component" value="Unassembled WGS sequence"/>
</dbReference>
<dbReference type="RefSeq" id="WP_006714543.1">
    <property type="nucleotide sequence ID" value="NZ_AFWF01000303.1"/>
</dbReference>
<evidence type="ECO:0000313" key="3">
    <source>
        <dbReference type="Proteomes" id="UP000004605"/>
    </source>
</evidence>
<reference evidence="2 3" key="1">
    <citation type="journal article" date="2012" name="Int. J. Syst. Evol. Microbiol.">
        <title>Vibrio caribbeanicus sp. nov., isolated from the marine sponge Scleritoderma cyanea.</title>
        <authorList>
            <person name="Hoffmann M."/>
            <person name="Monday S.R."/>
            <person name="Allard M.W."/>
            <person name="Strain E.A."/>
            <person name="Whittaker P."/>
            <person name="Naum M."/>
            <person name="McCarthy P.J."/>
            <person name="Lopez J.V."/>
            <person name="Fischer M."/>
            <person name="Brown E.W."/>
        </authorList>
    </citation>
    <scope>NUCLEOTIDE SEQUENCE [LARGE SCALE GENOMIC DNA]</scope>
    <source>
        <strain evidence="2 3">ATCC 700023</strain>
    </source>
</reference>
<comment type="caution">
    <text evidence="2">The sequence shown here is derived from an EMBL/GenBank/DDBJ whole genome shotgun (WGS) entry which is preliminary data.</text>
</comment>
<name>F9S7T5_9VIBR</name>
<evidence type="ECO:0000256" key="1">
    <source>
        <dbReference type="SAM" id="Phobius"/>
    </source>
</evidence>
<evidence type="ECO:0000313" key="2">
    <source>
        <dbReference type="EMBL" id="EGU30985.1"/>
    </source>
</evidence>
<dbReference type="AlphaFoldDB" id="F9S7T5"/>
<proteinExistence type="predicted"/>
<sequence>MTQTKRNNRSQLAVDFIRYAFNAFASFIKIFAVQAGAAFLFVFVVLDEPALTTLIELPINDLIALKDGGVFVLFHLSVITTFGWLIWRDSERVTVKIYQILRTYRKAS</sequence>
<keyword evidence="3" id="KW-1185">Reference proteome</keyword>
<dbReference type="EMBL" id="AFWF01000303">
    <property type="protein sequence ID" value="EGU30985.1"/>
    <property type="molecule type" value="Genomic_DNA"/>
</dbReference>
<feature type="transmembrane region" description="Helical" evidence="1">
    <location>
        <begin position="68"/>
        <end position="87"/>
    </location>
</feature>
<keyword evidence="1" id="KW-0472">Membrane</keyword>
<accession>F9S7T5</accession>
<keyword evidence="1" id="KW-1133">Transmembrane helix</keyword>